<dbReference type="EMBL" id="JAJNDB010000010">
    <property type="protein sequence ID" value="MCD2198000.1"/>
    <property type="molecule type" value="Genomic_DNA"/>
</dbReference>
<evidence type="ECO:0000313" key="3">
    <source>
        <dbReference type="Proteomes" id="UP001199469"/>
    </source>
</evidence>
<dbReference type="InterPro" id="IPR052189">
    <property type="entry name" value="L-asp_N-monooxygenase_NS-form"/>
</dbReference>
<dbReference type="Proteomes" id="UP001199469">
    <property type="component" value="Unassembled WGS sequence"/>
</dbReference>
<reference evidence="2 3" key="1">
    <citation type="submission" date="2021-11" db="EMBL/GenBank/DDBJ databases">
        <title>Draft genome sequence of Actinomycetospora sp. SF1 isolated from the rhizosphere soil.</title>
        <authorList>
            <person name="Duangmal K."/>
            <person name="Chantavorakit T."/>
        </authorList>
    </citation>
    <scope>NUCLEOTIDE SEQUENCE [LARGE SCALE GENOMIC DNA]</scope>
    <source>
        <strain evidence="2 3">TBRC 5722</strain>
    </source>
</reference>
<protein>
    <submittedName>
        <fullName evidence="2">FAD/NAD(P)-binding protein</fullName>
    </submittedName>
</protein>
<name>A0ABS8PIA9_9PSEU</name>
<accession>A0ABS8PIA9</accession>
<proteinExistence type="predicted"/>
<comment type="caution">
    <text evidence="2">The sequence shown here is derived from an EMBL/GenBank/DDBJ whole genome shotgun (WGS) entry which is preliminary data.</text>
</comment>
<feature type="domain" description="FAD-dependent urate hydroxylase HpyO/Asp monooxygenase CreE-like FAD/NAD(P)-binding" evidence="1">
    <location>
        <begin position="6"/>
        <end position="191"/>
    </location>
</feature>
<dbReference type="SUPFAM" id="SSF51905">
    <property type="entry name" value="FAD/NAD(P)-binding domain"/>
    <property type="match status" value="1"/>
</dbReference>
<organism evidence="2 3">
    <name type="scientific">Actinomycetospora endophytica</name>
    <dbReference type="NCBI Taxonomy" id="2291215"/>
    <lineage>
        <taxon>Bacteria</taxon>
        <taxon>Bacillati</taxon>
        <taxon>Actinomycetota</taxon>
        <taxon>Actinomycetes</taxon>
        <taxon>Pseudonocardiales</taxon>
        <taxon>Pseudonocardiaceae</taxon>
        <taxon>Actinomycetospora</taxon>
    </lineage>
</organism>
<dbReference type="InterPro" id="IPR036188">
    <property type="entry name" value="FAD/NAD-bd_sf"/>
</dbReference>
<sequence>MARSVVIVGGGPRGTGVLERLAASAPDHGVDAEHPLDVHLVDPYPPGAGRIWRTAQSELLWMNSMAADVTMYTDDTVTCTGPIVPGPSLIEWAEQVRDGALDGETLPEGRVGDEVRTLRPNTFPTRQLQSHYLDFVLRRVLDTLPEGLRVHLHRGRAAAIVDGDVRRVRIDETDGTCTEIDTDAVVLASGHLDASPSDDEAAIVESAERLGLQYFPPEQTTDSDLDAIEPGRTVIARGMGLAFVDLMVLLYEGRGGRFVEDLTGDDDGSGRGRLDYVPSGREVFLHVGSGRGVPYHAKTEYTLRGPRPPLPRFFGPEQVEELLTRGEVSLRDEVWPLIAKEVGWGWYHELHHGHPGRVTTTWDDFAARYAALDWYSEAREALVAEAVPAESDRLDFERLDRPLAEVDADLDTLQKHLREYVADDLARHVDPAHTAELGAFTALLSAYMVSSELASRGGLTPRSKAFDLSWWQNLFSSMASGPPGPRLRQLLALSRAGFVTFLGAGIDVRIDEADDDGATERADRRPGFVATGASLQGEVRAPTFVDARLASPSVRRTVDPMLASLTEHGVLDEETLRWEERATPCALDAVAERVEGATTPVVVHSTGLVPVQASDFRVLSGHDGEPHPRLFAVGPHTTVRLPGAFTRPRTNSLSFRANDACAQAVLASATGA</sequence>
<dbReference type="PANTHER" id="PTHR40254:SF1">
    <property type="entry name" value="BLR0577 PROTEIN"/>
    <property type="match status" value="1"/>
</dbReference>
<dbReference type="Pfam" id="PF13454">
    <property type="entry name" value="NAD_binding_9"/>
    <property type="match status" value="1"/>
</dbReference>
<evidence type="ECO:0000313" key="2">
    <source>
        <dbReference type="EMBL" id="MCD2198000.1"/>
    </source>
</evidence>
<gene>
    <name evidence="2" type="ORF">LQ327_31980</name>
</gene>
<dbReference type="RefSeq" id="WP_230740527.1">
    <property type="nucleotide sequence ID" value="NZ_JAJNDB010000010.1"/>
</dbReference>
<dbReference type="InterPro" id="IPR038732">
    <property type="entry name" value="HpyO/CreE_NAD-binding"/>
</dbReference>
<keyword evidence="3" id="KW-1185">Reference proteome</keyword>
<evidence type="ECO:0000259" key="1">
    <source>
        <dbReference type="Pfam" id="PF13454"/>
    </source>
</evidence>
<dbReference type="PANTHER" id="PTHR40254">
    <property type="entry name" value="BLR0577 PROTEIN"/>
    <property type="match status" value="1"/>
</dbReference>